<comment type="caution">
    <text evidence="2">The sequence shown here is derived from an EMBL/GenBank/DDBJ whole genome shotgun (WGS) entry which is preliminary data.</text>
</comment>
<name>A0ABX1T7R4_9PROT</name>
<feature type="region of interest" description="Disordered" evidence="1">
    <location>
        <begin position="55"/>
        <end position="76"/>
    </location>
</feature>
<sequence>MPLVCPRCGGEMRIIAFLTDACAVRDILTHLGEPTSPPRLMPARAPPLWERLDATMGEDDPQAQPAPEFQFDQRIA</sequence>
<proteinExistence type="predicted"/>
<evidence type="ECO:0008006" key="4">
    <source>
        <dbReference type="Google" id="ProtNLM"/>
    </source>
</evidence>
<evidence type="ECO:0000313" key="3">
    <source>
        <dbReference type="Proteomes" id="UP000886469"/>
    </source>
</evidence>
<evidence type="ECO:0000256" key="1">
    <source>
        <dbReference type="SAM" id="MobiDB-lite"/>
    </source>
</evidence>
<protein>
    <recommendedName>
        <fullName evidence="4">Transposase</fullName>
    </recommendedName>
</protein>
<reference evidence="2" key="1">
    <citation type="submission" date="2019-03" db="EMBL/GenBank/DDBJ databases">
        <title>Metabolic reconstructions from genomes of highly enriched 'Candidatus Accumulibacter' and 'Candidatus Competibacter' bioreactor populations.</title>
        <authorList>
            <person name="Annavajhala M.K."/>
            <person name="Welles L."/>
            <person name="Abbas B."/>
            <person name="Sorokin D."/>
            <person name="Park H."/>
            <person name="Van Loosdrecht M."/>
            <person name="Chandran K."/>
        </authorList>
    </citation>
    <scope>NUCLEOTIDE SEQUENCE</scope>
    <source>
        <strain evidence="2">SBR_L</strain>
    </source>
</reference>
<keyword evidence="3" id="KW-1185">Reference proteome</keyword>
<dbReference type="EMBL" id="SPMX01000026">
    <property type="protein sequence ID" value="NMQ05695.1"/>
    <property type="molecule type" value="Genomic_DNA"/>
</dbReference>
<gene>
    <name evidence="2" type="ORF">E4Q08_10650</name>
</gene>
<organism evidence="2 3">
    <name type="scientific">Candidatus Accumulibacter contiguus</name>
    <dbReference type="NCBI Taxonomy" id="2954381"/>
    <lineage>
        <taxon>Bacteria</taxon>
        <taxon>Pseudomonadati</taxon>
        <taxon>Pseudomonadota</taxon>
        <taxon>Betaproteobacteria</taxon>
        <taxon>Candidatus Accumulibacter</taxon>
    </lineage>
</organism>
<evidence type="ECO:0000313" key="2">
    <source>
        <dbReference type="EMBL" id="NMQ05695.1"/>
    </source>
</evidence>
<accession>A0ABX1T7R4</accession>
<dbReference type="Proteomes" id="UP000886469">
    <property type="component" value="Unassembled WGS sequence"/>
</dbReference>